<comment type="caution">
    <text evidence="5">The sequence shown here is derived from an EMBL/GenBank/DDBJ whole genome shotgun (WGS) entry which is preliminary data.</text>
</comment>
<feature type="domain" description="Sulfatase N-terminal" evidence="4">
    <location>
        <begin position="35"/>
        <end position="355"/>
    </location>
</feature>
<evidence type="ECO:0000313" key="6">
    <source>
        <dbReference type="Proteomes" id="UP001499988"/>
    </source>
</evidence>
<name>A0ABP9F2Y2_9GAMM</name>
<dbReference type="PANTHER" id="PTHR42693">
    <property type="entry name" value="ARYLSULFATASE FAMILY MEMBER"/>
    <property type="match status" value="1"/>
</dbReference>
<evidence type="ECO:0000313" key="5">
    <source>
        <dbReference type="EMBL" id="GAA4892019.1"/>
    </source>
</evidence>
<feature type="chain" id="PRO_5045825596" description="Sulfatase N-terminal domain-containing protein" evidence="3">
    <location>
        <begin position="23"/>
        <end position="492"/>
    </location>
</feature>
<evidence type="ECO:0000256" key="2">
    <source>
        <dbReference type="ARBA" id="ARBA00022801"/>
    </source>
</evidence>
<dbReference type="InterPro" id="IPR050738">
    <property type="entry name" value="Sulfatase"/>
</dbReference>
<evidence type="ECO:0000256" key="1">
    <source>
        <dbReference type="ARBA" id="ARBA00008779"/>
    </source>
</evidence>
<comment type="similarity">
    <text evidence="1">Belongs to the sulfatase family.</text>
</comment>
<gene>
    <name evidence="5" type="ORF">GCM10023333_26660</name>
</gene>
<dbReference type="RefSeq" id="WP_345335905.1">
    <property type="nucleotide sequence ID" value="NZ_BAABJZ010000087.1"/>
</dbReference>
<sequence>MKSCFVSLAISTALAVPMFAHAAQSQPARSDDARPNIIVILADDLGYAGLSSFGGEGIHTPHLDNLAENGIKLTNFYATSTVCTPTRVGLMTGLYPQRTGLDHLYHYCAPDEGLSPTEYPSLSQHLKAQGYRTGVFGKWHLGAAPENRPAAQGFDDFVGFLDGNIDFNSKHNTESEVDWWVHHERKAQSGYVTTLLNQAVVDFIDREHESPFFIYLSEAAPHVPMQGPNDPPLRTDDFYAYTVQRHFPQQEYMRRYSEMVASMDDGVGMIMDKLREHGLEENTLVIFTSDNGGEAIGVRHGQVNGAHRGHKNSFYEGGIKVPSLAYWKGTIAPGGINHDLMVTMDLFPTFNALTGARIDTELDGMDLTPALLRNEPLAERDMYWQHTHKLAMRRGDMKLIYHKEKPELYDLARDPLERTDLADDPDYRAIYQAMIQASAEWRSQTAIGLPAERQLGVAKAYASPCKRDLTKFNQGKTYRWTEQGGVIASPGS</sequence>
<dbReference type="Gene3D" id="3.40.720.10">
    <property type="entry name" value="Alkaline Phosphatase, subunit A"/>
    <property type="match status" value="1"/>
</dbReference>
<feature type="signal peptide" evidence="3">
    <location>
        <begin position="1"/>
        <end position="22"/>
    </location>
</feature>
<keyword evidence="3" id="KW-0732">Signal</keyword>
<keyword evidence="6" id="KW-1185">Reference proteome</keyword>
<dbReference type="InterPro" id="IPR000917">
    <property type="entry name" value="Sulfatase_N"/>
</dbReference>
<dbReference type="PANTHER" id="PTHR42693:SF53">
    <property type="entry name" value="ENDO-4-O-SULFATASE"/>
    <property type="match status" value="1"/>
</dbReference>
<protein>
    <recommendedName>
        <fullName evidence="4">Sulfatase N-terminal domain-containing protein</fullName>
    </recommendedName>
</protein>
<accession>A0ABP9F2Y2</accession>
<organism evidence="5 6">
    <name type="scientific">Ferrimonas pelagia</name>
    <dbReference type="NCBI Taxonomy" id="1177826"/>
    <lineage>
        <taxon>Bacteria</taxon>
        <taxon>Pseudomonadati</taxon>
        <taxon>Pseudomonadota</taxon>
        <taxon>Gammaproteobacteria</taxon>
        <taxon>Alteromonadales</taxon>
        <taxon>Ferrimonadaceae</taxon>
        <taxon>Ferrimonas</taxon>
    </lineage>
</organism>
<dbReference type="Proteomes" id="UP001499988">
    <property type="component" value="Unassembled WGS sequence"/>
</dbReference>
<evidence type="ECO:0000256" key="3">
    <source>
        <dbReference type="SAM" id="SignalP"/>
    </source>
</evidence>
<dbReference type="Pfam" id="PF00884">
    <property type="entry name" value="Sulfatase"/>
    <property type="match status" value="1"/>
</dbReference>
<dbReference type="EMBL" id="BAABJZ010000087">
    <property type="protein sequence ID" value="GAA4892019.1"/>
    <property type="molecule type" value="Genomic_DNA"/>
</dbReference>
<reference evidence="6" key="1">
    <citation type="journal article" date="2019" name="Int. J. Syst. Evol. Microbiol.">
        <title>The Global Catalogue of Microorganisms (GCM) 10K type strain sequencing project: providing services to taxonomists for standard genome sequencing and annotation.</title>
        <authorList>
            <consortium name="The Broad Institute Genomics Platform"/>
            <consortium name="The Broad Institute Genome Sequencing Center for Infectious Disease"/>
            <person name="Wu L."/>
            <person name="Ma J."/>
        </authorList>
    </citation>
    <scope>NUCLEOTIDE SEQUENCE [LARGE SCALE GENOMIC DNA]</scope>
    <source>
        <strain evidence="6">JCM 18401</strain>
    </source>
</reference>
<dbReference type="Gene3D" id="3.30.1120.10">
    <property type="match status" value="1"/>
</dbReference>
<dbReference type="InterPro" id="IPR017850">
    <property type="entry name" value="Alkaline_phosphatase_core_sf"/>
</dbReference>
<dbReference type="SUPFAM" id="SSF53649">
    <property type="entry name" value="Alkaline phosphatase-like"/>
    <property type="match status" value="1"/>
</dbReference>
<proteinExistence type="inferred from homology"/>
<evidence type="ECO:0000259" key="4">
    <source>
        <dbReference type="Pfam" id="PF00884"/>
    </source>
</evidence>
<keyword evidence="2" id="KW-0378">Hydrolase</keyword>